<dbReference type="InterPro" id="IPR005755">
    <property type="entry name" value="Ribosomal_uL13_euk/arc"/>
</dbReference>
<dbReference type="InterPro" id="IPR036899">
    <property type="entry name" value="Ribosomal_uL13_sf"/>
</dbReference>
<reference evidence="8" key="1">
    <citation type="submission" date="2020-01" db="EMBL/GenBank/DDBJ databases">
        <title>Draft genome sequence of the Termite Coptotermes fromosanus.</title>
        <authorList>
            <person name="Itakura S."/>
            <person name="Yosikawa Y."/>
            <person name="Umezawa K."/>
        </authorList>
    </citation>
    <scope>NUCLEOTIDE SEQUENCE [LARGE SCALE GENOMIC DNA]</scope>
</reference>
<sequence>MFSSLLVCFFQAILLDGRGHLLGRLASIVAKTLLQGNRVTVVRTEQINISGNFFRAKLKYLSFLRKRCNVNPARGPYHFRAPSKILWRTVRGKMTPSLLSYTGFFIASLKSQTNHEEEVDASPV</sequence>
<dbReference type="GO" id="GO:0017148">
    <property type="term" value="P:negative regulation of translation"/>
    <property type="evidence" value="ECO:0007669"/>
    <property type="project" value="TreeGrafter"/>
</dbReference>
<keyword evidence="6" id="KW-0732">Signal</keyword>
<dbReference type="NCBIfam" id="TIGR01077">
    <property type="entry name" value="L13_A_E"/>
    <property type="match status" value="1"/>
</dbReference>
<evidence type="ECO:0000256" key="6">
    <source>
        <dbReference type="SAM" id="SignalP"/>
    </source>
</evidence>
<dbReference type="GO" id="GO:0003735">
    <property type="term" value="F:structural constituent of ribosome"/>
    <property type="evidence" value="ECO:0007669"/>
    <property type="project" value="InterPro"/>
</dbReference>
<comment type="similarity">
    <text evidence="1">Belongs to the universal ribosomal protein uL13 family.</text>
</comment>
<evidence type="ECO:0000313" key="8">
    <source>
        <dbReference type="Proteomes" id="UP000502823"/>
    </source>
</evidence>
<keyword evidence="8" id="KW-1185">Reference proteome</keyword>
<dbReference type="InterPro" id="IPR005822">
    <property type="entry name" value="Ribosomal_uL13"/>
</dbReference>
<comment type="caution">
    <text evidence="7">The sequence shown here is derived from an EMBL/GenBank/DDBJ whole genome shotgun (WGS) entry which is preliminary data.</text>
</comment>
<evidence type="ECO:0000256" key="5">
    <source>
        <dbReference type="ARBA" id="ARBA00035367"/>
    </source>
</evidence>
<evidence type="ECO:0000256" key="4">
    <source>
        <dbReference type="ARBA" id="ARBA00035201"/>
    </source>
</evidence>
<dbReference type="Proteomes" id="UP000502823">
    <property type="component" value="Unassembled WGS sequence"/>
</dbReference>
<dbReference type="PANTHER" id="PTHR11545">
    <property type="entry name" value="RIBOSOMAL PROTEIN L13"/>
    <property type="match status" value="1"/>
</dbReference>
<dbReference type="InParanoid" id="A0A6L2PCD7"/>
<dbReference type="PANTHER" id="PTHR11545:SF3">
    <property type="entry name" value="LARGE RIBOSOMAL SUBUNIT PROTEIN UL13"/>
    <property type="match status" value="1"/>
</dbReference>
<dbReference type="GO" id="GO:0022625">
    <property type="term" value="C:cytosolic large ribosomal subunit"/>
    <property type="evidence" value="ECO:0007669"/>
    <property type="project" value="TreeGrafter"/>
</dbReference>
<feature type="signal peptide" evidence="6">
    <location>
        <begin position="1"/>
        <end position="19"/>
    </location>
</feature>
<organism evidence="7 8">
    <name type="scientific">Coptotermes formosanus</name>
    <name type="common">Formosan subterranean termite</name>
    <dbReference type="NCBI Taxonomy" id="36987"/>
    <lineage>
        <taxon>Eukaryota</taxon>
        <taxon>Metazoa</taxon>
        <taxon>Ecdysozoa</taxon>
        <taxon>Arthropoda</taxon>
        <taxon>Hexapoda</taxon>
        <taxon>Insecta</taxon>
        <taxon>Pterygota</taxon>
        <taxon>Neoptera</taxon>
        <taxon>Polyneoptera</taxon>
        <taxon>Dictyoptera</taxon>
        <taxon>Blattodea</taxon>
        <taxon>Blattoidea</taxon>
        <taxon>Termitoidae</taxon>
        <taxon>Rhinotermitidae</taxon>
        <taxon>Coptotermes</taxon>
    </lineage>
</organism>
<gene>
    <name evidence="7" type="ORF">Cfor_05806</name>
</gene>
<dbReference type="Pfam" id="PF00572">
    <property type="entry name" value="Ribosomal_L13"/>
    <property type="match status" value="1"/>
</dbReference>
<evidence type="ECO:0000313" key="7">
    <source>
        <dbReference type="EMBL" id="GFG28902.1"/>
    </source>
</evidence>
<dbReference type="OrthoDB" id="1882297at2759"/>
<keyword evidence="3" id="KW-0687">Ribonucleoprotein</keyword>
<dbReference type="AlphaFoldDB" id="A0A6L2PCD7"/>
<dbReference type="GO" id="GO:0006412">
    <property type="term" value="P:translation"/>
    <property type="evidence" value="ECO:0007669"/>
    <property type="project" value="InterPro"/>
</dbReference>
<dbReference type="EMBL" id="BLKM01006775">
    <property type="protein sequence ID" value="GFG28902.1"/>
    <property type="molecule type" value="Genomic_DNA"/>
</dbReference>
<dbReference type="Gene3D" id="3.90.1180.10">
    <property type="entry name" value="Ribosomal protein L13"/>
    <property type="match status" value="1"/>
</dbReference>
<proteinExistence type="inferred from homology"/>
<evidence type="ECO:0000256" key="1">
    <source>
        <dbReference type="ARBA" id="ARBA00006227"/>
    </source>
</evidence>
<name>A0A6L2PCD7_COPFO</name>
<evidence type="ECO:0000256" key="3">
    <source>
        <dbReference type="ARBA" id="ARBA00023274"/>
    </source>
</evidence>
<dbReference type="GO" id="GO:0003729">
    <property type="term" value="F:mRNA binding"/>
    <property type="evidence" value="ECO:0007669"/>
    <property type="project" value="TreeGrafter"/>
</dbReference>
<accession>A0A6L2PCD7</accession>
<feature type="chain" id="PRO_5026848867" description="Large ribosomal subunit protein uL13" evidence="6">
    <location>
        <begin position="20"/>
        <end position="124"/>
    </location>
</feature>
<protein>
    <recommendedName>
        <fullName evidence="4">Large ribosomal subunit protein uL13</fullName>
    </recommendedName>
    <alternativeName>
        <fullName evidence="5">60S ribosomal protein L13a</fullName>
    </alternativeName>
</protein>
<evidence type="ECO:0000256" key="2">
    <source>
        <dbReference type="ARBA" id="ARBA00022980"/>
    </source>
</evidence>
<dbReference type="SUPFAM" id="SSF52161">
    <property type="entry name" value="Ribosomal protein L13"/>
    <property type="match status" value="1"/>
</dbReference>
<keyword evidence="2" id="KW-0689">Ribosomal protein</keyword>